<dbReference type="PANTHER" id="PTHR42941:SF1">
    <property type="entry name" value="SLL1037 PROTEIN"/>
    <property type="match status" value="1"/>
</dbReference>
<dbReference type="SUPFAM" id="SSF53850">
    <property type="entry name" value="Periplasmic binding protein-like II"/>
    <property type="match status" value="1"/>
</dbReference>
<proteinExistence type="predicted"/>
<protein>
    <recommendedName>
        <fullName evidence="3">TAXI family TRAP transporter solute-binding subunit</fullName>
    </recommendedName>
</protein>
<dbReference type="AlphaFoldDB" id="A0A1X7FHC7"/>
<sequence>MPWPKEWHVNGPYVGLYVLARNFVARYSGLGLPMHMGVQMNPPGNDPGAATITGRATMNRPSVKRHLLALCTAAGLGVSLGLAALPAKAETFITVLTGGTSGVYYPLGVALSNVYGKALPGAKVTAQATKASVENLNLLQAGRGEIGFTLGDSLSDAWKGNEEVGFKQKLDKLRTIAAIYPNYIQVVASKESGIKTLADLKGKRVSVGAPKSGTELNARAIFNAAGLAYKDFAKTEYLPFGESVDLIKNRQLDATLISAGLGVAAIKDLSSSQEITVVSIPADVVQKVGDAAYITETIPAGTYPGQDADVPTAAVRNLLVSHSGVSDDAAYAMTKTLFENLDALAAAHVAAKQIKFDKSATQSPVPFHPGAVKFYKEKGLM</sequence>
<name>A0A1X7FHC7_9PROT</name>
<dbReference type="STRING" id="286727.SAMN02982917_2880"/>
<accession>A0A1X7FHC7</accession>
<dbReference type="CDD" id="cd13567">
    <property type="entry name" value="PBP2_TtGluBP"/>
    <property type="match status" value="1"/>
</dbReference>
<dbReference type="Proteomes" id="UP000192936">
    <property type="component" value="Unassembled WGS sequence"/>
</dbReference>
<dbReference type="PANTHER" id="PTHR42941">
    <property type="entry name" value="SLL1037 PROTEIN"/>
    <property type="match status" value="1"/>
</dbReference>
<dbReference type="InterPro" id="IPR011852">
    <property type="entry name" value="TRAP_TAXI"/>
</dbReference>
<dbReference type="Pfam" id="PF16868">
    <property type="entry name" value="NMT1_3"/>
    <property type="match status" value="1"/>
</dbReference>
<reference evidence="1 2" key="1">
    <citation type="submission" date="2017-04" db="EMBL/GenBank/DDBJ databases">
        <authorList>
            <person name="Afonso C.L."/>
            <person name="Miller P.J."/>
            <person name="Scott M.A."/>
            <person name="Spackman E."/>
            <person name="Goraichik I."/>
            <person name="Dimitrov K.M."/>
            <person name="Suarez D.L."/>
            <person name="Swayne D.E."/>
        </authorList>
    </citation>
    <scope>NUCLEOTIDE SEQUENCE [LARGE SCALE GENOMIC DNA]</scope>
    <source>
        <strain evidence="1 2">A2P</strain>
    </source>
</reference>
<gene>
    <name evidence="1" type="ORF">SAMN02982917_2880</name>
</gene>
<evidence type="ECO:0000313" key="2">
    <source>
        <dbReference type="Proteomes" id="UP000192936"/>
    </source>
</evidence>
<evidence type="ECO:0008006" key="3">
    <source>
        <dbReference type="Google" id="ProtNLM"/>
    </source>
</evidence>
<organism evidence="1 2">
    <name type="scientific">Azospirillum oryzae</name>
    <dbReference type="NCBI Taxonomy" id="286727"/>
    <lineage>
        <taxon>Bacteria</taxon>
        <taxon>Pseudomonadati</taxon>
        <taxon>Pseudomonadota</taxon>
        <taxon>Alphaproteobacteria</taxon>
        <taxon>Rhodospirillales</taxon>
        <taxon>Azospirillaceae</taxon>
        <taxon>Azospirillum</taxon>
    </lineage>
</organism>
<dbReference type="EMBL" id="FXAK01000005">
    <property type="protein sequence ID" value="SMF52164.1"/>
    <property type="molecule type" value="Genomic_DNA"/>
</dbReference>
<evidence type="ECO:0000313" key="1">
    <source>
        <dbReference type="EMBL" id="SMF52164.1"/>
    </source>
</evidence>
<dbReference type="Gene3D" id="3.40.190.10">
    <property type="entry name" value="Periplasmic binding protein-like II"/>
    <property type="match status" value="2"/>
</dbReference>
<dbReference type="NCBIfam" id="TIGR02122">
    <property type="entry name" value="TRAP_TAXI"/>
    <property type="match status" value="1"/>
</dbReference>